<dbReference type="Gene3D" id="3.90.220.20">
    <property type="entry name" value="DNA methylase specificity domains"/>
    <property type="match status" value="2"/>
</dbReference>
<keyword evidence="6" id="KW-0378">Hydrolase</keyword>
<dbReference type="KEGG" id="spal:FM071_06970"/>
<dbReference type="PANTHER" id="PTHR30408:SF12">
    <property type="entry name" value="TYPE I RESTRICTION ENZYME MJAVIII SPECIFICITY SUBUNIT"/>
    <property type="match status" value="1"/>
</dbReference>
<evidence type="ECO:0000313" key="7">
    <source>
        <dbReference type="Proteomes" id="UP000593580"/>
    </source>
</evidence>
<organism evidence="6 7">
    <name type="scientific">Sulfurimonas paralvinellae</name>
    <dbReference type="NCBI Taxonomy" id="317658"/>
    <lineage>
        <taxon>Bacteria</taxon>
        <taxon>Pseudomonadati</taxon>
        <taxon>Campylobacterota</taxon>
        <taxon>Epsilonproteobacteria</taxon>
        <taxon>Campylobacterales</taxon>
        <taxon>Sulfurimonadaceae</taxon>
        <taxon>Sulfurimonas</taxon>
    </lineage>
</organism>
<proteinExistence type="inferred from homology"/>
<keyword evidence="4" id="KW-0175">Coiled coil</keyword>
<dbReference type="GO" id="GO:0004519">
    <property type="term" value="F:endonuclease activity"/>
    <property type="evidence" value="ECO:0007669"/>
    <property type="project" value="UniProtKB-KW"/>
</dbReference>
<keyword evidence="3" id="KW-0238">DNA-binding</keyword>
<name>A0A7M1BB87_9BACT</name>
<dbReference type="InterPro" id="IPR000055">
    <property type="entry name" value="Restrct_endonuc_typeI_TRD"/>
</dbReference>
<dbReference type="AlphaFoldDB" id="A0A7M1BB87"/>
<dbReference type="InterPro" id="IPR044946">
    <property type="entry name" value="Restrct_endonuc_typeI_TRD_sf"/>
</dbReference>
<dbReference type="GO" id="GO:0003677">
    <property type="term" value="F:DNA binding"/>
    <property type="evidence" value="ECO:0007669"/>
    <property type="project" value="UniProtKB-KW"/>
</dbReference>
<dbReference type="Proteomes" id="UP000593580">
    <property type="component" value="Chromosome"/>
</dbReference>
<accession>A0A7M1BB87</accession>
<feature type="domain" description="Type I restriction modification DNA specificity" evidence="5">
    <location>
        <begin position="239"/>
        <end position="384"/>
    </location>
</feature>
<protein>
    <submittedName>
        <fullName evidence="6">Restriction endonuclease subunit S</fullName>
    </submittedName>
</protein>
<evidence type="ECO:0000259" key="5">
    <source>
        <dbReference type="Pfam" id="PF01420"/>
    </source>
</evidence>
<dbReference type="GO" id="GO:0009307">
    <property type="term" value="P:DNA restriction-modification system"/>
    <property type="evidence" value="ECO:0007669"/>
    <property type="project" value="UniProtKB-KW"/>
</dbReference>
<feature type="coiled-coil region" evidence="4">
    <location>
        <begin position="371"/>
        <end position="398"/>
    </location>
</feature>
<reference evidence="6 7" key="1">
    <citation type="submission" date="2019-07" db="EMBL/GenBank/DDBJ databases">
        <title>Sulfurimonas paralvinellae sp. nov., a novel mesophilic, hydrogen- and sulfur-oxidizing chemolithoautotroph within the Epsilonproteo- bacteria isolated from a deep-sea hydrothermal vent polychaete nest, reclassification of Thiomicrospira denitrificans as Sulfurimonas denitrificans comb. nov. and emended description of the genus Sulfurimonas.</title>
        <authorList>
            <person name="Wang S."/>
            <person name="Jiang L."/>
            <person name="Shao Z."/>
        </authorList>
    </citation>
    <scope>NUCLEOTIDE SEQUENCE [LARGE SCALE GENOMIC DNA]</scope>
    <source>
        <strain evidence="6 7">GO25</strain>
    </source>
</reference>
<evidence type="ECO:0000256" key="2">
    <source>
        <dbReference type="ARBA" id="ARBA00022747"/>
    </source>
</evidence>
<evidence type="ECO:0000256" key="1">
    <source>
        <dbReference type="ARBA" id="ARBA00010923"/>
    </source>
</evidence>
<evidence type="ECO:0000256" key="3">
    <source>
        <dbReference type="ARBA" id="ARBA00023125"/>
    </source>
</evidence>
<dbReference type="EMBL" id="CP041406">
    <property type="protein sequence ID" value="QOP46052.1"/>
    <property type="molecule type" value="Genomic_DNA"/>
</dbReference>
<sequence>MSKLPDDWKIVNLEEVITKMRSGGTPKSTNEEYYKGNIPFVKIDDITSSNKFLIETKTKISEEALNDSSAWLVPEGVILYSMYASLGFVAINKLPVATNQAIMSIIPDTSKIDMEYLYQFLLDIKNKIDKFVDQTTQKNLNAQKVRKFKIPLPPLQEQKKIAEILSTVDQKIAFVDNQIEETELLKKGLMQKLLTEGIGHTEFKDSEIGRIPKSWDIDILEELTTKIGDGLHGTPKYVENSEYYFINGNNLNSKIIEITDNTKCISKEEYLKNKKVLNETTVLLSINGTIGSLAYFNNEKVMLGKSIAYMNVNDRILKQFLFYTLKSSTILRYFLLELTGTTIRNLSLKTLRNTKIPLPPLEEQKQIAEILSTADEKLENLKVKKESFEELKKGLMQKLLTGEVRV</sequence>
<dbReference type="Pfam" id="PF01420">
    <property type="entry name" value="Methylase_S"/>
    <property type="match status" value="2"/>
</dbReference>
<comment type="similarity">
    <text evidence="1">Belongs to the type-I restriction system S methylase family.</text>
</comment>
<dbReference type="Gene3D" id="1.10.287.1120">
    <property type="entry name" value="Bipartite methylase S protein"/>
    <property type="match status" value="1"/>
</dbReference>
<keyword evidence="6" id="KW-0540">Nuclease</keyword>
<feature type="domain" description="Type I restriction modification DNA specificity" evidence="5">
    <location>
        <begin position="5"/>
        <end position="181"/>
    </location>
</feature>
<evidence type="ECO:0000313" key="6">
    <source>
        <dbReference type="EMBL" id="QOP46052.1"/>
    </source>
</evidence>
<dbReference type="PANTHER" id="PTHR30408">
    <property type="entry name" value="TYPE-1 RESTRICTION ENZYME ECOKI SPECIFICITY PROTEIN"/>
    <property type="match status" value="1"/>
</dbReference>
<dbReference type="CDD" id="cd17275">
    <property type="entry name" value="RMtype1_S_MjaORF132P-TRD1-CR1_like"/>
    <property type="match status" value="1"/>
</dbReference>
<dbReference type="InterPro" id="IPR052021">
    <property type="entry name" value="Type-I_RS_S_subunit"/>
</dbReference>
<dbReference type="RefSeq" id="WP_193110156.1">
    <property type="nucleotide sequence ID" value="NZ_CP041406.1"/>
</dbReference>
<dbReference type="REBASE" id="450618">
    <property type="entry name" value="S.SpaGO25ORF6975P"/>
</dbReference>
<gene>
    <name evidence="6" type="ORF">FM071_06970</name>
</gene>
<keyword evidence="2" id="KW-0680">Restriction system</keyword>
<evidence type="ECO:0000256" key="4">
    <source>
        <dbReference type="SAM" id="Coils"/>
    </source>
</evidence>
<keyword evidence="7" id="KW-1185">Reference proteome</keyword>
<dbReference type="SUPFAM" id="SSF116734">
    <property type="entry name" value="DNA methylase specificity domain"/>
    <property type="match status" value="2"/>
</dbReference>
<keyword evidence="6" id="KW-0255">Endonuclease</keyword>